<evidence type="ECO:0000313" key="12">
    <source>
        <dbReference type="EMBL" id="PKU22324.1"/>
    </source>
</evidence>
<evidence type="ECO:0000256" key="7">
    <source>
        <dbReference type="ARBA" id="ARBA00022795"/>
    </source>
</evidence>
<accession>A0A2N3PPL3</accession>
<reference evidence="13" key="1">
    <citation type="submission" date="2017-12" db="EMBL/GenBank/DDBJ databases">
        <title>Draft genome sequence of Telmatospirillum siberiense 26-4b1T, an acidotolerant peatland alphaproteobacterium potentially involved in sulfur cycling.</title>
        <authorList>
            <person name="Hausmann B."/>
            <person name="Pjevac P."/>
            <person name="Schreck K."/>
            <person name="Herbold C.W."/>
            <person name="Daims H."/>
            <person name="Wagner M."/>
            <person name="Pester M."/>
            <person name="Loy A."/>
        </authorList>
    </citation>
    <scope>NUCLEOTIDE SEQUENCE [LARGE SCALE GENOMIC DNA]</scope>
    <source>
        <strain evidence="13">26-4b1</strain>
    </source>
</reference>
<dbReference type="GO" id="GO:0044781">
    <property type="term" value="P:bacterial-type flagellum organization"/>
    <property type="evidence" value="ECO:0007669"/>
    <property type="project" value="UniProtKB-KW"/>
</dbReference>
<dbReference type="RefSeq" id="WP_101252882.1">
    <property type="nucleotide sequence ID" value="NZ_PIUM01000034.1"/>
</dbReference>
<evidence type="ECO:0000256" key="10">
    <source>
        <dbReference type="ARBA" id="ARBA00023225"/>
    </source>
</evidence>
<dbReference type="GO" id="GO:0009288">
    <property type="term" value="C:bacterial-type flagellum"/>
    <property type="evidence" value="ECO:0007669"/>
    <property type="project" value="InterPro"/>
</dbReference>
<evidence type="ECO:0000256" key="4">
    <source>
        <dbReference type="ARBA" id="ARBA00022448"/>
    </source>
</evidence>
<keyword evidence="6" id="KW-0145">Chemotaxis</keyword>
<keyword evidence="10" id="KW-1006">Bacterial flagellum protein export</keyword>
<dbReference type="GO" id="GO:0006935">
    <property type="term" value="P:chemotaxis"/>
    <property type="evidence" value="ECO:0007669"/>
    <property type="project" value="UniProtKB-KW"/>
</dbReference>
<evidence type="ECO:0000256" key="1">
    <source>
        <dbReference type="ARBA" id="ARBA00004413"/>
    </source>
</evidence>
<dbReference type="GO" id="GO:0071973">
    <property type="term" value="P:bacterial-type flagellum-dependent cell motility"/>
    <property type="evidence" value="ECO:0007669"/>
    <property type="project" value="InterPro"/>
</dbReference>
<evidence type="ECO:0000256" key="9">
    <source>
        <dbReference type="ARBA" id="ARBA00023136"/>
    </source>
</evidence>
<protein>
    <recommendedName>
        <fullName evidence="3">Flagellar FliJ protein</fullName>
    </recommendedName>
</protein>
<dbReference type="AlphaFoldDB" id="A0A2N3PPL3"/>
<dbReference type="EMBL" id="PIUM01000034">
    <property type="protein sequence ID" value="PKU22324.1"/>
    <property type="molecule type" value="Genomic_DNA"/>
</dbReference>
<dbReference type="GO" id="GO:0015031">
    <property type="term" value="P:protein transport"/>
    <property type="evidence" value="ECO:0007669"/>
    <property type="project" value="UniProtKB-KW"/>
</dbReference>
<evidence type="ECO:0000256" key="8">
    <source>
        <dbReference type="ARBA" id="ARBA00022927"/>
    </source>
</evidence>
<name>A0A2N3PPL3_9PROT</name>
<comment type="caution">
    <text evidence="12">The sequence shown here is derived from an EMBL/GenBank/DDBJ whole genome shotgun (WGS) entry which is preliminary data.</text>
</comment>
<keyword evidence="7" id="KW-1005">Bacterial flagellum biogenesis</keyword>
<gene>
    <name evidence="12" type="ORF">CWS72_22430</name>
</gene>
<keyword evidence="13" id="KW-1185">Reference proteome</keyword>
<evidence type="ECO:0000256" key="5">
    <source>
        <dbReference type="ARBA" id="ARBA00022475"/>
    </source>
</evidence>
<dbReference type="OrthoDB" id="7273723at2"/>
<dbReference type="Pfam" id="PF02050">
    <property type="entry name" value="FliJ"/>
    <property type="match status" value="1"/>
</dbReference>
<comment type="subcellular location">
    <subcellularLocation>
        <location evidence="1">Cell membrane</location>
        <topology evidence="1">Peripheral membrane protein</topology>
        <orientation evidence="1">Cytoplasmic side</orientation>
    </subcellularLocation>
</comment>
<evidence type="ECO:0000256" key="11">
    <source>
        <dbReference type="SAM" id="Coils"/>
    </source>
</evidence>
<keyword evidence="5" id="KW-1003">Cell membrane</keyword>
<dbReference type="InterPro" id="IPR053716">
    <property type="entry name" value="Flag_assembly_chemotaxis_eff"/>
</dbReference>
<evidence type="ECO:0000313" key="13">
    <source>
        <dbReference type="Proteomes" id="UP000233293"/>
    </source>
</evidence>
<sequence>MSRKAKDLVSLLRLHSWTVDERRRELGILLAREEELIQFGLRLDQELLHEQKVAAADPTFAGYGFGAYVQNYRLRREQWMRTLDALRGEIEQARDHLAEAYRQLKVYEEVKEKRVEQERIEEVRKEQIAFDEIGQTQFRQRSAR</sequence>
<dbReference type="GO" id="GO:0005886">
    <property type="term" value="C:plasma membrane"/>
    <property type="evidence" value="ECO:0007669"/>
    <property type="project" value="UniProtKB-SubCell"/>
</dbReference>
<keyword evidence="9" id="KW-0472">Membrane</keyword>
<evidence type="ECO:0000256" key="2">
    <source>
        <dbReference type="ARBA" id="ARBA00010004"/>
    </source>
</evidence>
<dbReference type="Gene3D" id="1.10.287.1700">
    <property type="match status" value="1"/>
</dbReference>
<evidence type="ECO:0000256" key="3">
    <source>
        <dbReference type="ARBA" id="ARBA00020392"/>
    </source>
</evidence>
<keyword evidence="4" id="KW-0813">Transport</keyword>
<organism evidence="12 13">
    <name type="scientific">Telmatospirillum siberiense</name>
    <dbReference type="NCBI Taxonomy" id="382514"/>
    <lineage>
        <taxon>Bacteria</taxon>
        <taxon>Pseudomonadati</taxon>
        <taxon>Pseudomonadota</taxon>
        <taxon>Alphaproteobacteria</taxon>
        <taxon>Rhodospirillales</taxon>
        <taxon>Rhodospirillaceae</taxon>
        <taxon>Telmatospirillum</taxon>
    </lineage>
</organism>
<keyword evidence="8" id="KW-0653">Protein transport</keyword>
<dbReference type="Proteomes" id="UP000233293">
    <property type="component" value="Unassembled WGS sequence"/>
</dbReference>
<proteinExistence type="inferred from homology"/>
<keyword evidence="11" id="KW-0175">Coiled coil</keyword>
<dbReference type="InterPro" id="IPR012823">
    <property type="entry name" value="Flagell_FliJ"/>
</dbReference>
<feature type="coiled-coil region" evidence="11">
    <location>
        <begin position="69"/>
        <end position="110"/>
    </location>
</feature>
<comment type="similarity">
    <text evidence="2">Belongs to the FliJ family.</text>
</comment>
<evidence type="ECO:0000256" key="6">
    <source>
        <dbReference type="ARBA" id="ARBA00022500"/>
    </source>
</evidence>